<proteinExistence type="predicted"/>
<dbReference type="PROSITE" id="PS50846">
    <property type="entry name" value="HMA_2"/>
    <property type="match status" value="1"/>
</dbReference>
<keyword evidence="3" id="KW-1185">Reference proteome</keyword>
<reference evidence="2 3" key="1">
    <citation type="journal article" date="2011" name="J. Bacteriol.">
        <title>Genome sequence of Methyloversatilis universalis FAM5T, a methylotrophic representative of the order Rhodocyclales.</title>
        <authorList>
            <person name="Kittichotirat W."/>
            <person name="Good N.M."/>
            <person name="Hall R."/>
            <person name="Bringel F."/>
            <person name="Lajus A."/>
            <person name="Medigue C."/>
            <person name="Smalley N.E."/>
            <person name="Beck D."/>
            <person name="Bumgarner R."/>
            <person name="Vuilleumier S."/>
            <person name="Kalyuzhnaya M.G."/>
        </authorList>
    </citation>
    <scope>NUCLEOTIDE SEQUENCE [LARGE SCALE GENOMIC DNA]</scope>
    <source>
        <strain evidence="3">ATCC BAA-1314 / JCM 13912 / FAM5</strain>
    </source>
</reference>
<dbReference type="STRING" id="1000565.METUNv1_04012"/>
<organism evidence="2 3">
    <name type="scientific">Methyloversatilis universalis (strain ATCC BAA-1314 / DSM 25237 / JCM 13912 / CCUG 52030 / FAM5)</name>
    <dbReference type="NCBI Taxonomy" id="1000565"/>
    <lineage>
        <taxon>Bacteria</taxon>
        <taxon>Pseudomonadati</taxon>
        <taxon>Pseudomonadota</taxon>
        <taxon>Betaproteobacteria</taxon>
        <taxon>Nitrosomonadales</taxon>
        <taxon>Sterolibacteriaceae</taxon>
        <taxon>Methyloversatilis</taxon>
    </lineage>
</organism>
<dbReference type="AlphaFoldDB" id="F5RI62"/>
<sequence length="83" mass="8829">MNGPLPADVSGGTAETVVHSRIRIVGLNCPKCVVGLQATLEALPGVRQVAIHVEHGDVDVEHLQACDRERLFDAIEQAGYDAV</sequence>
<feature type="domain" description="HMA" evidence="1">
    <location>
        <begin position="18"/>
        <end position="83"/>
    </location>
</feature>
<dbReference type="Pfam" id="PF00403">
    <property type="entry name" value="HMA"/>
    <property type="match status" value="1"/>
</dbReference>
<dbReference type="Proteomes" id="UP000005019">
    <property type="component" value="Unassembled WGS sequence"/>
</dbReference>
<dbReference type="InterPro" id="IPR006121">
    <property type="entry name" value="HMA_dom"/>
</dbReference>
<gene>
    <name evidence="2" type="ORF">METUNv1_04012</name>
</gene>
<dbReference type="InterPro" id="IPR036163">
    <property type="entry name" value="HMA_dom_sf"/>
</dbReference>
<name>F5RI62_METUF</name>
<evidence type="ECO:0000259" key="1">
    <source>
        <dbReference type="PROSITE" id="PS50846"/>
    </source>
</evidence>
<protein>
    <recommendedName>
        <fullName evidence="1">HMA domain-containing protein</fullName>
    </recommendedName>
</protein>
<evidence type="ECO:0000313" key="2">
    <source>
        <dbReference type="EMBL" id="EGK70044.1"/>
    </source>
</evidence>
<accession>F5RI62</accession>
<dbReference type="CDD" id="cd00371">
    <property type="entry name" value="HMA"/>
    <property type="match status" value="1"/>
</dbReference>
<comment type="caution">
    <text evidence="2">The sequence shown here is derived from an EMBL/GenBank/DDBJ whole genome shotgun (WGS) entry which is preliminary data.</text>
</comment>
<dbReference type="Gene3D" id="3.30.70.100">
    <property type="match status" value="1"/>
</dbReference>
<evidence type="ECO:0000313" key="3">
    <source>
        <dbReference type="Proteomes" id="UP000005019"/>
    </source>
</evidence>
<dbReference type="GO" id="GO:0046872">
    <property type="term" value="F:metal ion binding"/>
    <property type="evidence" value="ECO:0007669"/>
    <property type="project" value="InterPro"/>
</dbReference>
<dbReference type="SUPFAM" id="SSF55008">
    <property type="entry name" value="HMA, heavy metal-associated domain"/>
    <property type="match status" value="1"/>
</dbReference>
<dbReference type="EMBL" id="AFHG01000059">
    <property type="protein sequence ID" value="EGK70044.1"/>
    <property type="molecule type" value="Genomic_DNA"/>
</dbReference>
<dbReference type="OrthoDB" id="8565864at2"/>